<protein>
    <recommendedName>
        <fullName evidence="3">Ig-like domain-containing protein</fullName>
    </recommendedName>
</protein>
<evidence type="ECO:0000313" key="1">
    <source>
        <dbReference type="EMBL" id="PIK54833.1"/>
    </source>
</evidence>
<name>A0A2G8L3J1_STIJA</name>
<evidence type="ECO:0000313" key="2">
    <source>
        <dbReference type="Proteomes" id="UP000230750"/>
    </source>
</evidence>
<accession>A0A2G8L3J1</accession>
<comment type="caution">
    <text evidence="1">The sequence shown here is derived from an EMBL/GenBank/DDBJ whole genome shotgun (WGS) entry which is preliminary data.</text>
</comment>
<reference evidence="1 2" key="1">
    <citation type="journal article" date="2017" name="PLoS Biol.">
        <title>The sea cucumber genome provides insights into morphological evolution and visceral regeneration.</title>
        <authorList>
            <person name="Zhang X."/>
            <person name="Sun L."/>
            <person name="Yuan J."/>
            <person name="Sun Y."/>
            <person name="Gao Y."/>
            <person name="Zhang L."/>
            <person name="Li S."/>
            <person name="Dai H."/>
            <person name="Hamel J.F."/>
            <person name="Liu C."/>
            <person name="Yu Y."/>
            <person name="Liu S."/>
            <person name="Lin W."/>
            <person name="Guo K."/>
            <person name="Jin S."/>
            <person name="Xu P."/>
            <person name="Storey K.B."/>
            <person name="Huan P."/>
            <person name="Zhang T."/>
            <person name="Zhou Y."/>
            <person name="Zhang J."/>
            <person name="Lin C."/>
            <person name="Li X."/>
            <person name="Xing L."/>
            <person name="Huo D."/>
            <person name="Sun M."/>
            <person name="Wang L."/>
            <person name="Mercier A."/>
            <person name="Li F."/>
            <person name="Yang H."/>
            <person name="Xiang J."/>
        </authorList>
    </citation>
    <scope>NUCLEOTIDE SEQUENCE [LARGE SCALE GENOMIC DNA]</scope>
    <source>
        <strain evidence="1">Shaxun</strain>
        <tissue evidence="1">Muscle</tissue>
    </source>
</reference>
<organism evidence="1 2">
    <name type="scientific">Stichopus japonicus</name>
    <name type="common">Sea cucumber</name>
    <dbReference type="NCBI Taxonomy" id="307972"/>
    <lineage>
        <taxon>Eukaryota</taxon>
        <taxon>Metazoa</taxon>
        <taxon>Echinodermata</taxon>
        <taxon>Eleutherozoa</taxon>
        <taxon>Echinozoa</taxon>
        <taxon>Holothuroidea</taxon>
        <taxon>Aspidochirotacea</taxon>
        <taxon>Aspidochirotida</taxon>
        <taxon>Stichopodidae</taxon>
        <taxon>Apostichopus</taxon>
    </lineage>
</organism>
<evidence type="ECO:0008006" key="3">
    <source>
        <dbReference type="Google" id="ProtNLM"/>
    </source>
</evidence>
<dbReference type="OrthoDB" id="9447188at2759"/>
<dbReference type="EMBL" id="MRZV01000233">
    <property type="protein sequence ID" value="PIK54833.1"/>
    <property type="molecule type" value="Genomic_DNA"/>
</dbReference>
<dbReference type="InterPro" id="IPR036179">
    <property type="entry name" value="Ig-like_dom_sf"/>
</dbReference>
<proteinExistence type="predicted"/>
<keyword evidence="2" id="KW-1185">Reference proteome</keyword>
<sequence length="423" mass="48476">MSLFSLNFKQILTGCPVTVYAHRGSDALINCYFPQSQRVYCKRRQSGLFSRCEESNFCLVQLQDPTFPICQETNTGPHTLLSWTRNTSNGTRLLNTPKYFDRNMYEAFVSTNVNLNSTDRPCVYICNSMIDIPAKPLRQIVVMVEDESKDSITTLLKPTYYREFDDVKLVCTNENPLFILWKRNHETIEYYHEGKSDVLKPGYELDKNGSLLINKFSYAQEGECVCIYNNGQVEDLSQHNIKTVVTPTNPSPSIVGCLETSDCTFNVTSSGYLTCYIEGVLPIVHPKWIHDEHMFSRITFSQTQLIVRNFGSVFNIYLTNYYEITTDQGYESETDEDWQANDVTASCSVNYEVLGQHKTDVTLHLQKRTSAVTEDRIRERFRGLKGTWILCYANDGPGYWRLFVDSALARFGKSLLLDVIAII</sequence>
<dbReference type="AlphaFoldDB" id="A0A2G8L3J1"/>
<dbReference type="Proteomes" id="UP000230750">
    <property type="component" value="Unassembled WGS sequence"/>
</dbReference>
<gene>
    <name evidence="1" type="ORF">BSL78_08262</name>
</gene>
<dbReference type="SUPFAM" id="SSF48726">
    <property type="entry name" value="Immunoglobulin"/>
    <property type="match status" value="1"/>
</dbReference>